<gene>
    <name evidence="2" type="ORF">MUCCIDRAFT_165083</name>
</gene>
<feature type="transmembrane region" description="Helical" evidence="1">
    <location>
        <begin position="132"/>
        <end position="150"/>
    </location>
</feature>
<dbReference type="EMBL" id="AMYB01000006">
    <property type="protein sequence ID" value="OAD01184.1"/>
    <property type="molecule type" value="Genomic_DNA"/>
</dbReference>
<keyword evidence="3" id="KW-1185">Reference proteome</keyword>
<accession>A0A168JH64</accession>
<dbReference type="VEuPathDB" id="FungiDB:MUCCIDRAFT_165083"/>
<dbReference type="Proteomes" id="UP000077051">
    <property type="component" value="Unassembled WGS sequence"/>
</dbReference>
<organism evidence="2 3">
    <name type="scientific">Mucor lusitanicus CBS 277.49</name>
    <dbReference type="NCBI Taxonomy" id="747725"/>
    <lineage>
        <taxon>Eukaryota</taxon>
        <taxon>Fungi</taxon>
        <taxon>Fungi incertae sedis</taxon>
        <taxon>Mucoromycota</taxon>
        <taxon>Mucoromycotina</taxon>
        <taxon>Mucoromycetes</taxon>
        <taxon>Mucorales</taxon>
        <taxon>Mucorineae</taxon>
        <taxon>Mucoraceae</taxon>
        <taxon>Mucor</taxon>
    </lineage>
</organism>
<dbReference type="AlphaFoldDB" id="A0A168JH64"/>
<comment type="caution">
    <text evidence="2">The sequence shown here is derived from an EMBL/GenBank/DDBJ whole genome shotgun (WGS) entry which is preliminary data.</text>
</comment>
<protein>
    <submittedName>
        <fullName evidence="2">Uncharacterized protein</fullName>
    </submittedName>
</protein>
<dbReference type="OrthoDB" id="2241805at2759"/>
<keyword evidence="1" id="KW-0472">Membrane</keyword>
<feature type="transmembrane region" description="Helical" evidence="1">
    <location>
        <begin position="156"/>
        <end position="178"/>
    </location>
</feature>
<evidence type="ECO:0000313" key="3">
    <source>
        <dbReference type="Proteomes" id="UP000077051"/>
    </source>
</evidence>
<proteinExistence type="predicted"/>
<feature type="transmembrane region" description="Helical" evidence="1">
    <location>
        <begin position="62"/>
        <end position="81"/>
    </location>
</feature>
<keyword evidence="1" id="KW-1133">Transmembrane helix</keyword>
<feature type="transmembrane region" description="Helical" evidence="1">
    <location>
        <begin position="101"/>
        <end position="120"/>
    </location>
</feature>
<feature type="transmembrane region" description="Helical" evidence="1">
    <location>
        <begin position="450"/>
        <end position="469"/>
    </location>
</feature>
<sequence>MIEVNYVGIRYMATEAEEKDFDSSTIVGFNEEIIVNGHTAPSMDDTLQQNSIAAGHISKTPFFVWTLVAVIGIITCLLHANQASMWQWTGTTTTSAQSLEAKIVISIFSTIIGGCVVALLSKAIAATSFVLLRYRGASFPHLVTLIGGYTTSRFPILAAGGGYISGFLILVILVVSVVTKQLAVVSMGTNAVELKDSGTAYVRNYSDCEAPADIYTISTMYTSVLAQTFSGILNPNKSYTSEYYDRAIPPTLKGFSLFERVLPFSEASCEVFNSNTDYYNFGAPYSYTMNTTWKASFVIPYDSSVNNSWANCTVWSGTANAISDCNNTGCLTHRTSDITPFEDNTGHILSWMWSLFFSVYQPQSSVDNNLIVSWLLGGDVLRNHYSRKTEPRNVPIDYIASRVATLGTVMTRVICDQSPLRKDNAPYSPANYTYVTDSYYQYQVLWKWPFYLLAGGISVLWLVCMIAMWRAPESRIVSVEWLFSQYLSKNQLAYQSGRQLALAYNGVKYQIIDDNANGQIGNIVISKVGTQEFAKYKRVRHSKQYY</sequence>
<name>A0A168JH64_MUCCL</name>
<reference evidence="2 3" key="1">
    <citation type="submission" date="2015-06" db="EMBL/GenBank/DDBJ databases">
        <title>Expansion of signal transduction pathways in fungi by whole-genome duplication.</title>
        <authorList>
            <consortium name="DOE Joint Genome Institute"/>
            <person name="Corrochano L.M."/>
            <person name="Kuo A."/>
            <person name="Marcet-Houben M."/>
            <person name="Polaino S."/>
            <person name="Salamov A."/>
            <person name="Villalobos J.M."/>
            <person name="Alvarez M.I."/>
            <person name="Avalos J."/>
            <person name="Benito E.P."/>
            <person name="Benoit I."/>
            <person name="Burger G."/>
            <person name="Camino L.P."/>
            <person name="Canovas D."/>
            <person name="Cerda-Olmedo E."/>
            <person name="Cheng J.-F."/>
            <person name="Dominguez A."/>
            <person name="Elias M."/>
            <person name="Eslava A.P."/>
            <person name="Glaser F."/>
            <person name="Grimwood J."/>
            <person name="Gutierrez G."/>
            <person name="Heitman J."/>
            <person name="Henrissat B."/>
            <person name="Iturriaga E.A."/>
            <person name="Lang B.F."/>
            <person name="Lavin J.L."/>
            <person name="Lee S."/>
            <person name="Li W."/>
            <person name="Lindquist E."/>
            <person name="Lopez-Garcia S."/>
            <person name="Luque E.M."/>
            <person name="Marcos A.T."/>
            <person name="Martin J."/>
            <person name="Mccluskey K."/>
            <person name="Medina H.R."/>
            <person name="Miralles-Duran A."/>
            <person name="Miyazaki A."/>
            <person name="Munoz-Torres E."/>
            <person name="Oguiza J.A."/>
            <person name="Ohm R."/>
            <person name="Olmedo M."/>
            <person name="Orejas M."/>
            <person name="Ortiz-Castellanos L."/>
            <person name="Pisabarro A.G."/>
            <person name="Rodriguez-Romero J."/>
            <person name="Ruiz-Herrera J."/>
            <person name="Ruiz-Vazquez R."/>
            <person name="Sanz C."/>
            <person name="Schackwitz W."/>
            <person name="Schmutz J."/>
            <person name="Shahriari M."/>
            <person name="Shelest E."/>
            <person name="Silva-Franco F."/>
            <person name="Soanes D."/>
            <person name="Syed K."/>
            <person name="Tagua V.G."/>
            <person name="Talbot N.J."/>
            <person name="Thon M."/>
            <person name="De Vries R.P."/>
            <person name="Wiebenga A."/>
            <person name="Yadav J.S."/>
            <person name="Braun E.L."/>
            <person name="Baker S."/>
            <person name="Garre V."/>
            <person name="Horwitz B."/>
            <person name="Torres-Martinez S."/>
            <person name="Idnurm A."/>
            <person name="Herrera-Estrella A."/>
            <person name="Gabaldon T."/>
            <person name="Grigoriev I.V."/>
        </authorList>
    </citation>
    <scope>NUCLEOTIDE SEQUENCE [LARGE SCALE GENOMIC DNA]</scope>
    <source>
        <strain evidence="2 3">CBS 277.49</strain>
    </source>
</reference>
<keyword evidence="1" id="KW-0812">Transmembrane</keyword>
<evidence type="ECO:0000313" key="2">
    <source>
        <dbReference type="EMBL" id="OAD01184.1"/>
    </source>
</evidence>
<evidence type="ECO:0000256" key="1">
    <source>
        <dbReference type="SAM" id="Phobius"/>
    </source>
</evidence>